<feature type="transmembrane region" description="Helical" evidence="1">
    <location>
        <begin position="12"/>
        <end position="32"/>
    </location>
</feature>
<name>A0A261SIQ7_9BORD</name>
<sequence length="134" mass="15001">MDFLERMGLPGWIAWFGPVALLLIASFAWNIYNIKRQIDRRAAVVQKEEAVRASGDAATATVLETADTGVRTGADEYFIWRLRLAVRPALGQPFERTIEVPVAPTRFADFAEGKEIRVRVAADRGQVVVDQRTK</sequence>
<comment type="caution">
    <text evidence="2">The sequence shown here is derived from an EMBL/GenBank/DDBJ whole genome shotgun (WGS) entry which is preliminary data.</text>
</comment>
<gene>
    <name evidence="2" type="ORF">CAL29_02540</name>
</gene>
<protein>
    <submittedName>
        <fullName evidence="2">Uncharacterized protein</fullName>
    </submittedName>
</protein>
<keyword evidence="3" id="KW-1185">Reference proteome</keyword>
<dbReference type="Proteomes" id="UP000216020">
    <property type="component" value="Unassembled WGS sequence"/>
</dbReference>
<evidence type="ECO:0000256" key="1">
    <source>
        <dbReference type="SAM" id="Phobius"/>
    </source>
</evidence>
<evidence type="ECO:0000313" key="3">
    <source>
        <dbReference type="Proteomes" id="UP000216020"/>
    </source>
</evidence>
<accession>A0A261SIQ7</accession>
<dbReference type="RefSeq" id="WP_218831795.1">
    <property type="nucleotide sequence ID" value="NZ_NEVM01000001.1"/>
</dbReference>
<evidence type="ECO:0000313" key="2">
    <source>
        <dbReference type="EMBL" id="OZI37318.1"/>
    </source>
</evidence>
<keyword evidence="1" id="KW-0812">Transmembrane</keyword>
<dbReference type="EMBL" id="NEVM01000001">
    <property type="protein sequence ID" value="OZI37318.1"/>
    <property type="molecule type" value="Genomic_DNA"/>
</dbReference>
<keyword evidence="1" id="KW-1133">Transmembrane helix</keyword>
<proteinExistence type="predicted"/>
<keyword evidence="1" id="KW-0472">Membrane</keyword>
<dbReference type="AlphaFoldDB" id="A0A261SIQ7"/>
<organism evidence="2 3">
    <name type="scientific">Bordetella genomosp. 10</name>
    <dbReference type="NCBI Taxonomy" id="1416804"/>
    <lineage>
        <taxon>Bacteria</taxon>
        <taxon>Pseudomonadati</taxon>
        <taxon>Pseudomonadota</taxon>
        <taxon>Betaproteobacteria</taxon>
        <taxon>Burkholderiales</taxon>
        <taxon>Alcaligenaceae</taxon>
        <taxon>Bordetella</taxon>
    </lineage>
</organism>
<reference evidence="3" key="1">
    <citation type="submission" date="2017-05" db="EMBL/GenBank/DDBJ databases">
        <title>Complete and WGS of Bordetella genogroups.</title>
        <authorList>
            <person name="Spilker T."/>
            <person name="Lipuma J."/>
        </authorList>
    </citation>
    <scope>NUCLEOTIDE SEQUENCE [LARGE SCALE GENOMIC DNA]</scope>
    <source>
        <strain evidence="3">AU16122</strain>
    </source>
</reference>